<accession>E3SNB2</accession>
<keyword evidence="3" id="KW-1185">Reference proteome</keyword>
<gene>
    <name evidence="2" type="ORF">CYIG_00043</name>
</gene>
<sequence>MKLTPIAANRNIISYNNGNEVFFSYSTPVAGFSQELGYIRTKTYYSQTTSRHINKYEQSRYQGLDAHFTSVDQEVIDNLVGGN</sequence>
<dbReference type="RefSeq" id="YP_005087488.1">
    <property type="nucleotide sequence ID" value="NC_016658.1"/>
</dbReference>
<organism evidence="2 3">
    <name type="scientific">Cyanophage NATL1A-7</name>
    <dbReference type="NCBI Taxonomy" id="445693"/>
    <lineage>
        <taxon>Viruses</taxon>
        <taxon>Duplodnaviria</taxon>
        <taxon>Heunggongvirae</taxon>
        <taxon>Uroviricota</taxon>
        <taxon>Caudoviricetes</taxon>
        <taxon>Autographivirales</taxon>
        <taxon>Sechaudvirinae</taxon>
        <taxon>Cheungvirus</taxon>
        <taxon>Cheungvirus NATL1A7</taxon>
    </lineage>
</organism>
<feature type="domain" description="DUF8033" evidence="1">
    <location>
        <begin position="1"/>
        <end position="59"/>
    </location>
</feature>
<dbReference type="KEGG" id="vg:11538094"/>
<dbReference type="InterPro" id="IPR058346">
    <property type="entry name" value="DUF8033"/>
</dbReference>
<dbReference type="EMBL" id="GU071102">
    <property type="protein sequence ID" value="ADP00116.1"/>
    <property type="molecule type" value="Genomic_DNA"/>
</dbReference>
<evidence type="ECO:0000313" key="2">
    <source>
        <dbReference type="EMBL" id="ADP00116.1"/>
    </source>
</evidence>
<dbReference type="GeneID" id="11538094"/>
<evidence type="ECO:0000259" key="1">
    <source>
        <dbReference type="Pfam" id="PF26096"/>
    </source>
</evidence>
<reference evidence="2 3" key="1">
    <citation type="submission" date="2009-10" db="EMBL/GenBank/DDBJ databases">
        <title>The Genome Sequence of Cyanophage NATL1A-7.</title>
        <authorList>
            <consortium name="The Broad Institute Genome Sequencing Platform"/>
            <person name="Henn M.R."/>
            <person name="Sullivan M.S."/>
            <person name="Osburne M.S."/>
            <person name="Levin J."/>
            <person name="Malboeuf C."/>
            <person name="Casali M."/>
            <person name="Russ C."/>
            <person name="Lennon N."/>
            <person name="Erlich R."/>
            <person name="Young S.K."/>
            <person name="Koehrsen M."/>
            <person name="Yandava C."/>
            <person name="Zeng Q."/>
            <person name="Alvarado L."/>
            <person name="Anderson S."/>
            <person name="Berlin A."/>
            <person name="Borenstein D."/>
            <person name="Chen Z."/>
            <person name="Engels R."/>
            <person name="Freedman E."/>
            <person name="Gellesch M."/>
            <person name="Goldberg J."/>
            <person name="Green L."/>
            <person name="Griggs A."/>
            <person name="Gujja S."/>
            <person name="Heiman D."/>
            <person name="Hepburn T."/>
            <person name="Howarth C."/>
            <person name="Jen D."/>
            <person name="Larson L."/>
            <person name="Lewis B."/>
            <person name="Mehta T."/>
            <person name="Park D."/>
            <person name="Pearson M."/>
            <person name="Roberts A."/>
            <person name="Ryan E."/>
            <person name="Saif S."/>
            <person name="Shea T."/>
            <person name="Shenoy N."/>
            <person name="Sisk P."/>
            <person name="Stolte C."/>
            <person name="Sykes S."/>
            <person name="Walk T."/>
            <person name="White J."/>
            <person name="Yu Q."/>
            <person name="Coleman M.L."/>
            <person name="Huang K.H."/>
            <person name="Weigele P.R."/>
            <person name="DeFrancesco A.S."/>
            <person name="Kern S.E."/>
            <person name="Thompson L.R."/>
            <person name="Fu R."/>
            <person name="Hombeck B."/>
            <person name="Chisholm S.W."/>
            <person name="Haas B."/>
            <person name="Nusbaum C."/>
            <person name="Galagan J."/>
            <person name="Birren B."/>
        </authorList>
    </citation>
    <scope>NUCLEOTIDE SEQUENCE [LARGE SCALE GENOMIC DNA]</scope>
    <source>
        <strain evidence="2">NATL1A-7</strain>
    </source>
</reference>
<dbReference type="Pfam" id="PF26096">
    <property type="entry name" value="DUF8033"/>
    <property type="match status" value="1"/>
</dbReference>
<protein>
    <submittedName>
        <fullName evidence="2">Predicted protein</fullName>
    </submittedName>
</protein>
<evidence type="ECO:0000313" key="3">
    <source>
        <dbReference type="Proteomes" id="UP000006531"/>
    </source>
</evidence>
<dbReference type="Proteomes" id="UP000006531">
    <property type="component" value="Segment"/>
</dbReference>
<dbReference type="OrthoDB" id="23395at10239"/>
<proteinExistence type="predicted"/>
<name>E3SNB2_9CAUD</name>